<reference evidence="1 2" key="1">
    <citation type="journal article" date="2012" name="J. Bacteriol.">
        <title>Complete genome sequence of the B12-producing Shimwellia blattae strain DSM 4481, isolated from a cockroach.</title>
        <authorList>
            <person name="Brzuszkiewicz E."/>
            <person name="Waschkowitz T."/>
            <person name="Wiezer A."/>
            <person name="Daniel R."/>
        </authorList>
    </citation>
    <scope>NUCLEOTIDE SEQUENCE [LARGE SCALE GENOMIC DNA]</scope>
    <source>
        <strain evidence="2">ATCC 29907 / DSM 4481 / JCM 1650 / NBRC 105725 / CDC 9005-74</strain>
    </source>
</reference>
<evidence type="ECO:0000313" key="2">
    <source>
        <dbReference type="Proteomes" id="UP000001955"/>
    </source>
</evidence>
<evidence type="ECO:0000313" key="1">
    <source>
        <dbReference type="EMBL" id="AFJ48498.1"/>
    </source>
</evidence>
<dbReference type="EMBL" id="CP001560">
    <property type="protein sequence ID" value="AFJ48498.1"/>
    <property type="molecule type" value="Genomic_DNA"/>
</dbReference>
<dbReference type="PATRIC" id="fig|630626.3.peg.3351"/>
<dbReference type="HOGENOM" id="CLU_057858_1_0_6"/>
<keyword evidence="2" id="KW-1185">Reference proteome</keyword>
<gene>
    <name evidence="1" type="ordered locus">EBL_c34420</name>
</gene>
<dbReference type="KEGG" id="ebt:EBL_c34420"/>
<protein>
    <recommendedName>
        <fullName evidence="3">Lipoprotein</fullName>
    </recommendedName>
</protein>
<dbReference type="eggNOG" id="ENOG502Z8D0">
    <property type="taxonomic scope" value="Bacteria"/>
</dbReference>
<accession>I2BD94</accession>
<dbReference type="AlphaFoldDB" id="I2BD94"/>
<dbReference type="Proteomes" id="UP000001955">
    <property type="component" value="Chromosome"/>
</dbReference>
<sequence>MYLTPGNYYRHLHRLPGWYFLMREQLNTINNKFRMKSITRLLFLSATMASTIAHAQTLLPAEDQATQALIDKADSPLLLAGDISSESHTATPASTPVPPRQAAEQEHSLLPFWGDEARARGYDLPEPYGVGVSYMNIRQNIDVKSIDFTGLSFGKLPISSDVFNIGVAKTRQRSETKTMKLDAWIFPFMNVYGILGHTNGSSLSKISVDSNPANFSGFDKLIANTVHGMNKKGTLQNLDFKLHFKGTTYGAGTTLVGGYNNWFGLLDMNYTQTHFDILDGSIDAFTLSPRVGYRFTTPGWSRIHLPDGQLSVWVGSMYQDVQQEFKGSLSDLGMPPELANLMKIANQKGEGRFDVKQHLTSPWNILAGMRYDVTRNFSLTTEWGFQKRNSFFASGEFRF</sequence>
<proteinExistence type="predicted"/>
<organism evidence="1 2">
    <name type="scientific">Shimwellia blattae (strain ATCC 29907 / DSM 4481 / JCM 1650 / NBRC 105725 / CDC 9005-74)</name>
    <name type="common">Escherichia blattae</name>
    <dbReference type="NCBI Taxonomy" id="630626"/>
    <lineage>
        <taxon>Bacteria</taxon>
        <taxon>Pseudomonadati</taxon>
        <taxon>Pseudomonadota</taxon>
        <taxon>Gammaproteobacteria</taxon>
        <taxon>Enterobacterales</taxon>
        <taxon>Enterobacteriaceae</taxon>
        <taxon>Shimwellia</taxon>
    </lineage>
</organism>
<evidence type="ECO:0008006" key="3">
    <source>
        <dbReference type="Google" id="ProtNLM"/>
    </source>
</evidence>
<dbReference type="STRING" id="630626.EBL_c34420"/>
<name>I2BD94_SHIBC</name>